<organism evidence="1 2">
    <name type="scientific">Geobacillus subterraneus</name>
    <dbReference type="NCBI Taxonomy" id="129338"/>
    <lineage>
        <taxon>Bacteria</taxon>
        <taxon>Bacillati</taxon>
        <taxon>Bacillota</taxon>
        <taxon>Bacilli</taxon>
        <taxon>Bacillales</taxon>
        <taxon>Anoxybacillaceae</taxon>
        <taxon>Geobacillus</taxon>
    </lineage>
</organism>
<accession>A0A679FYR4</accession>
<geneLocation type="plasmid" evidence="1 2">
    <name>pGspE55-1</name>
</geneLocation>
<evidence type="ECO:0000313" key="1">
    <source>
        <dbReference type="EMBL" id="BBW98866.1"/>
    </source>
</evidence>
<keyword evidence="2" id="KW-1185">Reference proteome</keyword>
<protein>
    <submittedName>
        <fullName evidence="1">Uncharacterized protein</fullName>
    </submittedName>
</protein>
<sequence>MVYKDAEFRNVDWLLSFLKEHLNDTWKKRIEEDPDAVLPFFLMRLCGKSRHMSCALI</sequence>
<dbReference type="EMBL" id="AP022558">
    <property type="protein sequence ID" value="BBW98866.1"/>
    <property type="molecule type" value="Genomic_DNA"/>
</dbReference>
<proteinExistence type="predicted"/>
<dbReference type="AlphaFoldDB" id="A0A679FYR4"/>
<reference evidence="2" key="1">
    <citation type="journal article" date="2020" name="Microbiol. Resour. Announc.">
        <title>Complete Genome Sequence of Geobacillus sp. Strain E55-1, Isolated from Mine Geyser in Japan.</title>
        <authorList>
            <person name="Miyazaki K."/>
            <person name="Hase E."/>
            <person name="Tokito N."/>
        </authorList>
    </citation>
    <scope>NUCLEOTIDE SEQUENCE [LARGE SCALE GENOMIC DNA]</scope>
    <source>
        <strain evidence="2">E55-1</strain>
        <plasmid evidence="2">pGspE55-1</plasmid>
    </source>
</reference>
<keyword evidence="1" id="KW-0614">Plasmid</keyword>
<evidence type="ECO:0000313" key="2">
    <source>
        <dbReference type="Proteomes" id="UP000501421"/>
    </source>
</evidence>
<gene>
    <name evidence="1" type="ORF">GsuE55_36990</name>
</gene>
<name>A0A679FYR4_9BACL</name>
<dbReference type="Proteomes" id="UP000501421">
    <property type="component" value="Plasmid pGspE55-1"/>
</dbReference>